<protein>
    <submittedName>
        <fullName evidence="1">Uncharacterized protein</fullName>
    </submittedName>
</protein>
<sequence length="59" mass="6956">MSPLALFISEHDAIHMTGRLANTAEVITRNMPEIAELFVKYMNDPEHNQHNKRFAWWTM</sequence>
<organism evidence="1 2">
    <name type="scientific">Amniculicola lignicola CBS 123094</name>
    <dbReference type="NCBI Taxonomy" id="1392246"/>
    <lineage>
        <taxon>Eukaryota</taxon>
        <taxon>Fungi</taxon>
        <taxon>Dikarya</taxon>
        <taxon>Ascomycota</taxon>
        <taxon>Pezizomycotina</taxon>
        <taxon>Dothideomycetes</taxon>
        <taxon>Pleosporomycetidae</taxon>
        <taxon>Pleosporales</taxon>
        <taxon>Amniculicolaceae</taxon>
        <taxon>Amniculicola</taxon>
    </lineage>
</organism>
<dbReference type="EMBL" id="ML977583">
    <property type="protein sequence ID" value="KAF2001338.1"/>
    <property type="molecule type" value="Genomic_DNA"/>
</dbReference>
<reference evidence="1" key="1">
    <citation type="journal article" date="2020" name="Stud. Mycol.">
        <title>101 Dothideomycetes genomes: a test case for predicting lifestyles and emergence of pathogens.</title>
        <authorList>
            <person name="Haridas S."/>
            <person name="Albert R."/>
            <person name="Binder M."/>
            <person name="Bloem J."/>
            <person name="Labutti K."/>
            <person name="Salamov A."/>
            <person name="Andreopoulos B."/>
            <person name="Baker S."/>
            <person name="Barry K."/>
            <person name="Bills G."/>
            <person name="Bluhm B."/>
            <person name="Cannon C."/>
            <person name="Castanera R."/>
            <person name="Culley D."/>
            <person name="Daum C."/>
            <person name="Ezra D."/>
            <person name="Gonzalez J."/>
            <person name="Henrissat B."/>
            <person name="Kuo A."/>
            <person name="Liang C."/>
            <person name="Lipzen A."/>
            <person name="Lutzoni F."/>
            <person name="Magnuson J."/>
            <person name="Mondo S."/>
            <person name="Nolan M."/>
            <person name="Ohm R."/>
            <person name="Pangilinan J."/>
            <person name="Park H.-J."/>
            <person name="Ramirez L."/>
            <person name="Alfaro M."/>
            <person name="Sun H."/>
            <person name="Tritt A."/>
            <person name="Yoshinaga Y."/>
            <person name="Zwiers L.-H."/>
            <person name="Turgeon B."/>
            <person name="Goodwin S."/>
            <person name="Spatafora J."/>
            <person name="Crous P."/>
            <person name="Grigoriev I."/>
        </authorList>
    </citation>
    <scope>NUCLEOTIDE SEQUENCE</scope>
    <source>
        <strain evidence="1">CBS 123094</strain>
    </source>
</reference>
<dbReference type="AlphaFoldDB" id="A0A6A5WJY3"/>
<name>A0A6A5WJY3_9PLEO</name>
<accession>A0A6A5WJY3</accession>
<gene>
    <name evidence="1" type="ORF">P154DRAFT_521738</name>
</gene>
<proteinExistence type="predicted"/>
<dbReference type="Proteomes" id="UP000799779">
    <property type="component" value="Unassembled WGS sequence"/>
</dbReference>
<evidence type="ECO:0000313" key="2">
    <source>
        <dbReference type="Proteomes" id="UP000799779"/>
    </source>
</evidence>
<evidence type="ECO:0000313" key="1">
    <source>
        <dbReference type="EMBL" id="KAF2001338.1"/>
    </source>
</evidence>
<keyword evidence="2" id="KW-1185">Reference proteome</keyword>